<gene>
    <name evidence="1" type="ORF">M569_02781</name>
</gene>
<keyword evidence="2" id="KW-1185">Reference proteome</keyword>
<protein>
    <submittedName>
        <fullName evidence="1">Uncharacterized protein</fullName>
    </submittedName>
</protein>
<evidence type="ECO:0000313" key="2">
    <source>
        <dbReference type="Proteomes" id="UP000015453"/>
    </source>
</evidence>
<dbReference type="PANTHER" id="PTHR33095:SF114">
    <property type="entry name" value="DUF1645 FAMILY PROTEIN"/>
    <property type="match status" value="1"/>
</dbReference>
<proteinExistence type="predicted"/>
<dbReference type="Pfam" id="PF07816">
    <property type="entry name" value="DUF1645"/>
    <property type="match status" value="1"/>
</dbReference>
<dbReference type="OrthoDB" id="1933664at2759"/>
<reference evidence="1 2" key="1">
    <citation type="journal article" date="2013" name="BMC Genomics">
        <title>The miniature genome of a carnivorous plant Genlisea aurea contains a low number of genes and short non-coding sequences.</title>
        <authorList>
            <person name="Leushkin E.V."/>
            <person name="Sutormin R.A."/>
            <person name="Nabieva E.R."/>
            <person name="Penin A.A."/>
            <person name="Kondrashov A.S."/>
            <person name="Logacheva M.D."/>
        </authorList>
    </citation>
    <scope>NUCLEOTIDE SEQUENCE [LARGE SCALE GENOMIC DNA]</scope>
</reference>
<dbReference type="PANTHER" id="PTHR33095">
    <property type="entry name" value="OS07G0619500 PROTEIN"/>
    <property type="match status" value="1"/>
</dbReference>
<comment type="caution">
    <text evidence="1">The sequence shown here is derived from an EMBL/GenBank/DDBJ whole genome shotgun (WGS) entry which is preliminary data.</text>
</comment>
<organism evidence="1 2">
    <name type="scientific">Genlisea aurea</name>
    <dbReference type="NCBI Taxonomy" id="192259"/>
    <lineage>
        <taxon>Eukaryota</taxon>
        <taxon>Viridiplantae</taxon>
        <taxon>Streptophyta</taxon>
        <taxon>Embryophyta</taxon>
        <taxon>Tracheophyta</taxon>
        <taxon>Spermatophyta</taxon>
        <taxon>Magnoliopsida</taxon>
        <taxon>eudicotyledons</taxon>
        <taxon>Gunneridae</taxon>
        <taxon>Pentapetalae</taxon>
        <taxon>asterids</taxon>
        <taxon>lamiids</taxon>
        <taxon>Lamiales</taxon>
        <taxon>Lentibulariaceae</taxon>
        <taxon>Genlisea</taxon>
    </lineage>
</organism>
<dbReference type="InterPro" id="IPR012442">
    <property type="entry name" value="DUF1645_plant"/>
</dbReference>
<dbReference type="AlphaFoldDB" id="S8CX60"/>
<dbReference type="EMBL" id="AUSU01001029">
    <property type="protein sequence ID" value="EPS71984.1"/>
    <property type="molecule type" value="Genomic_DNA"/>
</dbReference>
<feature type="non-terminal residue" evidence="1">
    <location>
        <position position="1"/>
    </location>
</feature>
<dbReference type="Proteomes" id="UP000015453">
    <property type="component" value="Unassembled WGS sequence"/>
</dbReference>
<accession>S8CX60</accession>
<evidence type="ECO:0000313" key="1">
    <source>
        <dbReference type="EMBL" id="EPS71984.1"/>
    </source>
</evidence>
<sequence length="109" mass="12804">GPYCEWSDRKALEISQERCKKSNSTGSSKFRRFKEFISRSNSDGRDAFVYLNHHHASKKAKEKASYYSAHEAYLKSKANEEQRRRRYRPEVMGIFTNVNVGLTRNVHPF</sequence>
<name>S8CX60_9LAMI</name>